<dbReference type="AlphaFoldDB" id="A0A6A6P6Z2"/>
<proteinExistence type="predicted"/>
<feature type="compositionally biased region" description="Basic and acidic residues" evidence="1">
    <location>
        <begin position="1"/>
        <end position="14"/>
    </location>
</feature>
<gene>
    <name evidence="2" type="ORF">BDY21DRAFT_336415</name>
</gene>
<name>A0A6A6P6Z2_9PEZI</name>
<reference evidence="2" key="1">
    <citation type="journal article" date="2020" name="Stud. Mycol.">
        <title>101 Dothideomycetes genomes: a test case for predicting lifestyles and emergence of pathogens.</title>
        <authorList>
            <person name="Haridas S."/>
            <person name="Albert R."/>
            <person name="Binder M."/>
            <person name="Bloem J."/>
            <person name="Labutti K."/>
            <person name="Salamov A."/>
            <person name="Andreopoulos B."/>
            <person name="Baker S."/>
            <person name="Barry K."/>
            <person name="Bills G."/>
            <person name="Bluhm B."/>
            <person name="Cannon C."/>
            <person name="Castanera R."/>
            <person name="Culley D."/>
            <person name="Daum C."/>
            <person name="Ezra D."/>
            <person name="Gonzalez J."/>
            <person name="Henrissat B."/>
            <person name="Kuo A."/>
            <person name="Liang C."/>
            <person name="Lipzen A."/>
            <person name="Lutzoni F."/>
            <person name="Magnuson J."/>
            <person name="Mondo S."/>
            <person name="Nolan M."/>
            <person name="Ohm R."/>
            <person name="Pangilinan J."/>
            <person name="Park H.-J."/>
            <person name="Ramirez L."/>
            <person name="Alfaro M."/>
            <person name="Sun H."/>
            <person name="Tritt A."/>
            <person name="Yoshinaga Y."/>
            <person name="Zwiers L.-H."/>
            <person name="Turgeon B."/>
            <person name="Goodwin S."/>
            <person name="Spatafora J."/>
            <person name="Crous P."/>
            <person name="Grigoriev I."/>
        </authorList>
    </citation>
    <scope>NUCLEOTIDE SEQUENCE</scope>
    <source>
        <strain evidence="2">ATCC 16933</strain>
    </source>
</reference>
<evidence type="ECO:0000313" key="2">
    <source>
        <dbReference type="EMBL" id="KAF2459766.1"/>
    </source>
</evidence>
<dbReference type="Proteomes" id="UP000799766">
    <property type="component" value="Unassembled WGS sequence"/>
</dbReference>
<organism evidence="2 3">
    <name type="scientific">Lineolata rhizophorae</name>
    <dbReference type="NCBI Taxonomy" id="578093"/>
    <lineage>
        <taxon>Eukaryota</taxon>
        <taxon>Fungi</taxon>
        <taxon>Dikarya</taxon>
        <taxon>Ascomycota</taxon>
        <taxon>Pezizomycotina</taxon>
        <taxon>Dothideomycetes</taxon>
        <taxon>Dothideomycetes incertae sedis</taxon>
        <taxon>Lineolatales</taxon>
        <taxon>Lineolataceae</taxon>
        <taxon>Lineolata</taxon>
    </lineage>
</organism>
<evidence type="ECO:0000256" key="1">
    <source>
        <dbReference type="SAM" id="MobiDB-lite"/>
    </source>
</evidence>
<evidence type="ECO:0000313" key="3">
    <source>
        <dbReference type="Proteomes" id="UP000799766"/>
    </source>
</evidence>
<protein>
    <submittedName>
        <fullName evidence="2">Uncharacterized protein</fullName>
    </submittedName>
</protein>
<dbReference type="EMBL" id="MU001674">
    <property type="protein sequence ID" value="KAF2459766.1"/>
    <property type="molecule type" value="Genomic_DNA"/>
</dbReference>
<keyword evidence="3" id="KW-1185">Reference proteome</keyword>
<sequence>MEKKKRKEENEVKRPGPHGGHQSGAVQCPPLSVSRMLFMEYGSRWIAFRRREKGGRAHRACCLLLAACCTAAKPPRQSEAVAFSPAKRSQAQGGGEGLSPGLHTSELARGPVRSPRRRERQTVPSLFLETPRQLPAKRPRGRTNWREKKLGGTYCCIGPRAIVRHFTAPSHGV</sequence>
<feature type="region of interest" description="Disordered" evidence="1">
    <location>
        <begin position="1"/>
        <end position="28"/>
    </location>
</feature>
<accession>A0A6A6P6Z2</accession>
<feature type="region of interest" description="Disordered" evidence="1">
    <location>
        <begin position="80"/>
        <end position="126"/>
    </location>
</feature>